<keyword evidence="2" id="KW-1185">Reference proteome</keyword>
<reference evidence="2" key="1">
    <citation type="submission" date="2014-09" db="EMBL/GenBank/DDBJ databases">
        <authorList>
            <person name="Sharma Rahul"/>
            <person name="Thines Marco"/>
        </authorList>
    </citation>
    <scope>NUCLEOTIDE SEQUENCE [LARGE SCALE GENOMIC DNA]</scope>
</reference>
<dbReference type="RefSeq" id="XP_024571550.1">
    <property type="nucleotide sequence ID" value="XM_024717556.1"/>
</dbReference>
<protein>
    <submittedName>
        <fullName evidence="1">Uncharacterized protein</fullName>
    </submittedName>
</protein>
<accession>A0A0P1A534</accession>
<dbReference type="AlphaFoldDB" id="A0A0P1A534"/>
<organism evidence="1 2">
    <name type="scientific">Plasmopara halstedii</name>
    <name type="common">Downy mildew of sunflower</name>
    <dbReference type="NCBI Taxonomy" id="4781"/>
    <lineage>
        <taxon>Eukaryota</taxon>
        <taxon>Sar</taxon>
        <taxon>Stramenopiles</taxon>
        <taxon>Oomycota</taxon>
        <taxon>Peronosporomycetes</taxon>
        <taxon>Peronosporales</taxon>
        <taxon>Peronosporaceae</taxon>
        <taxon>Plasmopara</taxon>
    </lineage>
</organism>
<proteinExistence type="predicted"/>
<sequence>MSNVAFHQCTSRCQSRAARNRRPISYDFRTVNRSIVPLTSLVQFRGEEVAANLAEGSNTEQFIRSNPSVAHAYRKVSLIPSRTVAAVSEVLLTNVTQQSQHSSSLGWSDEILTEFTTGCKVCPNYYDDVFVCSAHSVQPSSDLHH</sequence>
<dbReference type="Proteomes" id="UP000054928">
    <property type="component" value="Unassembled WGS sequence"/>
</dbReference>
<dbReference type="GeneID" id="36408988"/>
<evidence type="ECO:0000313" key="2">
    <source>
        <dbReference type="Proteomes" id="UP000054928"/>
    </source>
</evidence>
<dbReference type="EMBL" id="CCYD01000007">
    <property type="protein sequence ID" value="CEG35181.1"/>
    <property type="molecule type" value="Genomic_DNA"/>
</dbReference>
<evidence type="ECO:0000313" key="1">
    <source>
        <dbReference type="EMBL" id="CEG35181.1"/>
    </source>
</evidence>
<name>A0A0P1A534_PLAHL</name>